<dbReference type="InterPro" id="IPR001647">
    <property type="entry name" value="HTH_TetR"/>
</dbReference>
<dbReference type="STRING" id="1080227.A8L45_04090"/>
<dbReference type="OrthoDB" id="5816932at2"/>
<dbReference type="PANTHER" id="PTHR43479:SF11">
    <property type="entry name" value="ACREF_ENVCD OPERON REPRESSOR-RELATED"/>
    <property type="match status" value="1"/>
</dbReference>
<dbReference type="PROSITE" id="PS50977">
    <property type="entry name" value="HTH_TETR_2"/>
    <property type="match status" value="1"/>
</dbReference>
<evidence type="ECO:0000313" key="5">
    <source>
        <dbReference type="Proteomes" id="UP000094936"/>
    </source>
</evidence>
<reference evidence="4 5" key="1">
    <citation type="submission" date="2016-05" db="EMBL/GenBank/DDBJ databases">
        <title>Genomic Taxonomy of the Vibrionaceae.</title>
        <authorList>
            <person name="Gomez-Gil B."/>
            <person name="Enciso-Ibarra J."/>
        </authorList>
    </citation>
    <scope>NUCLEOTIDE SEQUENCE [LARGE SCALE GENOMIC DNA]</scope>
    <source>
        <strain evidence="4 5">CAIM 1920</strain>
    </source>
</reference>
<evidence type="ECO:0000313" key="4">
    <source>
        <dbReference type="EMBL" id="ODA35352.1"/>
    </source>
</evidence>
<evidence type="ECO:0000256" key="2">
    <source>
        <dbReference type="PROSITE-ProRule" id="PRU00335"/>
    </source>
</evidence>
<organism evidence="4 5">
    <name type="scientific">Veronia pacifica</name>
    <dbReference type="NCBI Taxonomy" id="1080227"/>
    <lineage>
        <taxon>Bacteria</taxon>
        <taxon>Pseudomonadati</taxon>
        <taxon>Pseudomonadota</taxon>
        <taxon>Gammaproteobacteria</taxon>
        <taxon>Vibrionales</taxon>
        <taxon>Vibrionaceae</taxon>
        <taxon>Veronia</taxon>
    </lineage>
</organism>
<dbReference type="AlphaFoldDB" id="A0A1C3EQ93"/>
<dbReference type="SUPFAM" id="SSF46689">
    <property type="entry name" value="Homeodomain-like"/>
    <property type="match status" value="1"/>
</dbReference>
<dbReference type="InterPro" id="IPR023772">
    <property type="entry name" value="DNA-bd_HTH_TetR-type_CS"/>
</dbReference>
<feature type="DNA-binding region" description="H-T-H motif" evidence="2">
    <location>
        <begin position="50"/>
        <end position="69"/>
    </location>
</feature>
<accession>A0A1C3EQ93</accession>
<proteinExistence type="predicted"/>
<keyword evidence="1 2" id="KW-0238">DNA-binding</keyword>
<dbReference type="RefSeq" id="WP_068899513.1">
    <property type="nucleotide sequence ID" value="NZ_JBHUIF010000003.1"/>
</dbReference>
<dbReference type="PROSITE" id="PS01081">
    <property type="entry name" value="HTH_TETR_1"/>
    <property type="match status" value="1"/>
</dbReference>
<keyword evidence="5" id="KW-1185">Reference proteome</keyword>
<dbReference type="InterPro" id="IPR050624">
    <property type="entry name" value="HTH-type_Tx_Regulator"/>
</dbReference>
<dbReference type="Gene3D" id="1.10.357.10">
    <property type="entry name" value="Tetracycline Repressor, domain 2"/>
    <property type="match status" value="1"/>
</dbReference>
<dbReference type="GO" id="GO:0003677">
    <property type="term" value="F:DNA binding"/>
    <property type="evidence" value="ECO:0007669"/>
    <property type="project" value="UniProtKB-UniRule"/>
</dbReference>
<evidence type="ECO:0000259" key="3">
    <source>
        <dbReference type="PROSITE" id="PS50977"/>
    </source>
</evidence>
<dbReference type="EMBL" id="LYBM01000004">
    <property type="protein sequence ID" value="ODA35352.1"/>
    <property type="molecule type" value="Genomic_DNA"/>
</dbReference>
<dbReference type="PANTHER" id="PTHR43479">
    <property type="entry name" value="ACREF/ENVCD OPERON REPRESSOR-RELATED"/>
    <property type="match status" value="1"/>
</dbReference>
<sequence length="218" mass="24514">MPTIPIDPNAPLPATSLIKIPRQPRSIAMVHCILNAGIEIIRDNGLQSMTTNKVADRAGVGIGSLYQYFSNKESILAGIIERSLLEVEQILQKFLAMNIDIDADTLLRSGLVVMLRYYDSYPNVIKPILREAPLLAQGSAAVLIERLLTDFLQAYLLHNSHRYRIRRGYAGMYVTVNAMIYIFMKWTVDPSPMLTEEKLVDAMMDQMMSAVEVIEPTQ</sequence>
<dbReference type="Pfam" id="PF00440">
    <property type="entry name" value="TetR_N"/>
    <property type="match status" value="1"/>
</dbReference>
<dbReference type="InterPro" id="IPR009057">
    <property type="entry name" value="Homeodomain-like_sf"/>
</dbReference>
<comment type="caution">
    <text evidence="4">The sequence shown here is derived from an EMBL/GenBank/DDBJ whole genome shotgun (WGS) entry which is preliminary data.</text>
</comment>
<evidence type="ECO:0000256" key="1">
    <source>
        <dbReference type="ARBA" id="ARBA00023125"/>
    </source>
</evidence>
<feature type="domain" description="HTH tetR-type" evidence="3">
    <location>
        <begin position="27"/>
        <end position="87"/>
    </location>
</feature>
<name>A0A1C3EQ93_9GAMM</name>
<protein>
    <recommendedName>
        <fullName evidence="3">HTH tetR-type domain-containing protein</fullName>
    </recommendedName>
</protein>
<dbReference type="PRINTS" id="PR00455">
    <property type="entry name" value="HTHTETR"/>
</dbReference>
<dbReference type="Proteomes" id="UP000094936">
    <property type="component" value="Unassembled WGS sequence"/>
</dbReference>
<gene>
    <name evidence="4" type="ORF">A8L45_04090</name>
</gene>